<dbReference type="SUPFAM" id="SSF82784">
    <property type="entry name" value="OsmC-like"/>
    <property type="match status" value="1"/>
</dbReference>
<name>A0A6I6G9U2_9BACT</name>
<accession>A0A6I6G9U2</accession>
<dbReference type="Gene3D" id="3.30.300.20">
    <property type="match status" value="1"/>
</dbReference>
<dbReference type="InterPro" id="IPR015946">
    <property type="entry name" value="KH_dom-like_a/b"/>
</dbReference>
<organism evidence="1 2">
    <name type="scientific">Phnomibacter ginsenosidimutans</name>
    <dbReference type="NCBI Taxonomy" id="2676868"/>
    <lineage>
        <taxon>Bacteria</taxon>
        <taxon>Pseudomonadati</taxon>
        <taxon>Bacteroidota</taxon>
        <taxon>Chitinophagia</taxon>
        <taxon>Chitinophagales</taxon>
        <taxon>Chitinophagaceae</taxon>
        <taxon>Phnomibacter</taxon>
    </lineage>
</organism>
<dbReference type="RefSeq" id="WP_157479928.1">
    <property type="nucleotide sequence ID" value="NZ_CP046566.1"/>
</dbReference>
<dbReference type="EMBL" id="CP046566">
    <property type="protein sequence ID" value="QGW29576.1"/>
    <property type="molecule type" value="Genomic_DNA"/>
</dbReference>
<dbReference type="PANTHER" id="PTHR39624:SF2">
    <property type="entry name" value="OSMC-LIKE PROTEIN"/>
    <property type="match status" value="1"/>
</dbReference>
<evidence type="ECO:0000313" key="1">
    <source>
        <dbReference type="EMBL" id="QGW29576.1"/>
    </source>
</evidence>
<proteinExistence type="predicted"/>
<gene>
    <name evidence="1" type="ORF">GLV81_16940</name>
</gene>
<dbReference type="Proteomes" id="UP000426027">
    <property type="component" value="Chromosome"/>
</dbReference>
<keyword evidence="2" id="KW-1185">Reference proteome</keyword>
<dbReference type="KEGG" id="fls:GLV81_16940"/>
<reference evidence="1 2" key="1">
    <citation type="submission" date="2019-11" db="EMBL/GenBank/DDBJ databases">
        <authorList>
            <person name="Im W.T."/>
        </authorList>
    </citation>
    <scope>NUCLEOTIDE SEQUENCE [LARGE SCALE GENOMIC DNA]</scope>
    <source>
        <strain evidence="1 2">SB-02</strain>
    </source>
</reference>
<dbReference type="PANTHER" id="PTHR39624">
    <property type="entry name" value="PROTEIN INVOLVED IN RIMO-MEDIATED BETA-METHYLTHIOLATION OF RIBOSOMAL PROTEIN S12 YCAO"/>
    <property type="match status" value="1"/>
</dbReference>
<dbReference type="InterPro" id="IPR036102">
    <property type="entry name" value="OsmC/Ohrsf"/>
</dbReference>
<dbReference type="Pfam" id="PF02566">
    <property type="entry name" value="OsmC"/>
    <property type="match status" value="1"/>
</dbReference>
<protein>
    <submittedName>
        <fullName evidence="1">OsmC family peroxiredoxin</fullName>
    </submittedName>
</protein>
<dbReference type="AlphaFoldDB" id="A0A6I6G9U2"/>
<dbReference type="InterPro" id="IPR003718">
    <property type="entry name" value="OsmC/Ohr_fam"/>
</dbReference>
<evidence type="ECO:0000313" key="2">
    <source>
        <dbReference type="Proteomes" id="UP000426027"/>
    </source>
</evidence>
<sequence>MNKATAHIATAHYQTKLHNHRGIAWQADEPEEMGGSNTGPTPDELLASALATCAGITMRMYADRKQWPVETIDVTVTVERTETGTILHKETQMTGDLTEEQRERLKMIGDKCPVHKTLLNPISISTVITTSK</sequence>